<dbReference type="Proteomes" id="UP000178656">
    <property type="component" value="Unassembled WGS sequence"/>
</dbReference>
<dbReference type="PANTHER" id="PTHR48090">
    <property type="entry name" value="UNDECAPRENYL-PHOSPHATE 4-DEOXY-4-FORMAMIDO-L-ARABINOSE TRANSFERASE-RELATED"/>
    <property type="match status" value="1"/>
</dbReference>
<dbReference type="InterPro" id="IPR001173">
    <property type="entry name" value="Glyco_trans_2-like"/>
</dbReference>
<feature type="domain" description="Glycosyltransferase 2-like" evidence="1">
    <location>
        <begin position="9"/>
        <end position="169"/>
    </location>
</feature>
<reference evidence="2 3" key="1">
    <citation type="journal article" date="2016" name="Nat. Commun.">
        <title>Thousands of microbial genomes shed light on interconnected biogeochemical processes in an aquifer system.</title>
        <authorList>
            <person name="Anantharaman K."/>
            <person name="Brown C.T."/>
            <person name="Hug L.A."/>
            <person name="Sharon I."/>
            <person name="Castelle C.J."/>
            <person name="Probst A.J."/>
            <person name="Thomas B.C."/>
            <person name="Singh A."/>
            <person name="Wilkins M.J."/>
            <person name="Karaoz U."/>
            <person name="Brodie E.L."/>
            <person name="Williams K.H."/>
            <person name="Hubbard S.S."/>
            <person name="Banfield J.F."/>
        </authorList>
    </citation>
    <scope>NUCLEOTIDE SEQUENCE [LARGE SCALE GENOMIC DNA]</scope>
</reference>
<dbReference type="InterPro" id="IPR029044">
    <property type="entry name" value="Nucleotide-diphossugar_trans"/>
</dbReference>
<dbReference type="Gene3D" id="3.90.550.10">
    <property type="entry name" value="Spore Coat Polysaccharide Biosynthesis Protein SpsA, Chain A"/>
    <property type="match status" value="1"/>
</dbReference>
<sequence length="237" mass="26341">MLNDLKIIVVLPAYNAARTLEKTVVEIPRDIVDEIILVDDASRDGTADLARGIGLTVVEHEQNRGYGANQKTCYGLALARGADIIVMLHPDYQYDPKLISVLADKVAGGDCDLALGSRFLDGGARAGGMPFYKFLFNRFLTKVQNVALGLNLSEYHTGYRAYERGALMKIPFEKFSNDFIFDNQLLVAAASLKLRVAEAPCPARYEKNSSSINFWRSVKYGFGVLALTVRAVWRRRD</sequence>
<evidence type="ECO:0000259" key="1">
    <source>
        <dbReference type="Pfam" id="PF00535"/>
    </source>
</evidence>
<evidence type="ECO:0000313" key="2">
    <source>
        <dbReference type="EMBL" id="OGF37643.1"/>
    </source>
</evidence>
<protein>
    <submittedName>
        <fullName evidence="2">Glycosyl transferase family 2</fullName>
    </submittedName>
</protein>
<proteinExistence type="predicted"/>
<dbReference type="GO" id="GO:0016740">
    <property type="term" value="F:transferase activity"/>
    <property type="evidence" value="ECO:0007669"/>
    <property type="project" value="UniProtKB-KW"/>
</dbReference>
<evidence type="ECO:0000313" key="3">
    <source>
        <dbReference type="Proteomes" id="UP000178656"/>
    </source>
</evidence>
<name>A0A1F5TFM5_9BACT</name>
<gene>
    <name evidence="2" type="ORF">A2482_02170</name>
</gene>
<dbReference type="EMBL" id="MFGM01000018">
    <property type="protein sequence ID" value="OGF37643.1"/>
    <property type="molecule type" value="Genomic_DNA"/>
</dbReference>
<dbReference type="PANTHER" id="PTHR48090:SF7">
    <property type="entry name" value="RFBJ PROTEIN"/>
    <property type="match status" value="1"/>
</dbReference>
<organism evidence="2 3">
    <name type="scientific">Candidatus Falkowbacteria bacterium RIFOXYC2_FULL_48_21</name>
    <dbReference type="NCBI Taxonomy" id="1798005"/>
    <lineage>
        <taxon>Bacteria</taxon>
        <taxon>Candidatus Falkowiibacteriota</taxon>
    </lineage>
</organism>
<dbReference type="Pfam" id="PF00535">
    <property type="entry name" value="Glycos_transf_2"/>
    <property type="match status" value="1"/>
</dbReference>
<dbReference type="SUPFAM" id="SSF53448">
    <property type="entry name" value="Nucleotide-diphospho-sugar transferases"/>
    <property type="match status" value="1"/>
</dbReference>
<accession>A0A1F5TFM5</accession>
<dbReference type="CDD" id="cd04179">
    <property type="entry name" value="DPM_DPG-synthase_like"/>
    <property type="match status" value="1"/>
</dbReference>
<dbReference type="AlphaFoldDB" id="A0A1F5TFM5"/>
<comment type="caution">
    <text evidence="2">The sequence shown here is derived from an EMBL/GenBank/DDBJ whole genome shotgun (WGS) entry which is preliminary data.</text>
</comment>
<keyword evidence="2" id="KW-0808">Transferase</keyword>
<dbReference type="InterPro" id="IPR050256">
    <property type="entry name" value="Glycosyltransferase_2"/>
</dbReference>